<feature type="domain" description="Helicase C-terminal" evidence="8">
    <location>
        <begin position="1216"/>
        <end position="1447"/>
    </location>
</feature>
<name>A0A504WTK2_LEIDO</name>
<dbReference type="Pfam" id="PF21010">
    <property type="entry name" value="HA2_C"/>
    <property type="match status" value="1"/>
</dbReference>
<dbReference type="GO" id="GO:0005524">
    <property type="term" value="F:ATP binding"/>
    <property type="evidence" value="ECO:0007669"/>
    <property type="project" value="UniProtKB-KW"/>
</dbReference>
<feature type="compositionally biased region" description="Polar residues" evidence="6">
    <location>
        <begin position="28"/>
        <end position="45"/>
    </location>
</feature>
<dbReference type="InterPro" id="IPR001650">
    <property type="entry name" value="Helicase_C-like"/>
</dbReference>
<dbReference type="PROSITE" id="PS51194">
    <property type="entry name" value="HELICASE_CTER"/>
    <property type="match status" value="1"/>
</dbReference>
<feature type="compositionally biased region" description="Polar residues" evidence="6">
    <location>
        <begin position="377"/>
        <end position="398"/>
    </location>
</feature>
<dbReference type="VEuPathDB" id="TriTrypDB:LdCL_340019000"/>
<evidence type="ECO:0000256" key="2">
    <source>
        <dbReference type="ARBA" id="ARBA00022741"/>
    </source>
</evidence>
<keyword evidence="3" id="KW-0378">Hydrolase</keyword>
<keyword evidence="2" id="KW-0547">Nucleotide-binding</keyword>
<dbReference type="PROSITE" id="PS00690">
    <property type="entry name" value="DEAH_ATP_HELICASE"/>
    <property type="match status" value="1"/>
</dbReference>
<feature type="compositionally biased region" description="Basic and acidic residues" evidence="6">
    <location>
        <begin position="1610"/>
        <end position="1620"/>
    </location>
</feature>
<reference evidence="10" key="1">
    <citation type="submission" date="2019-02" db="EMBL/GenBank/DDBJ databases">
        <title>FDA dAtabase for Regulatory Grade micrObial Sequences (FDA-ARGOS): Supporting development and validation of Infectious Disease Dx tests.</title>
        <authorList>
            <person name="Duncan R."/>
            <person name="Fisher C."/>
            <person name="Tallon L."/>
            <person name="Sadzewicz L."/>
            <person name="Sengamalay N."/>
            <person name="Ott S."/>
            <person name="Godinez A."/>
            <person name="Nagaraj S."/>
            <person name="Vavikolanu K."/>
            <person name="Nadendla S."/>
            <person name="Aluvathingal J."/>
            <person name="Sichtig H."/>
        </authorList>
    </citation>
    <scope>NUCLEOTIDE SEQUENCE [LARGE SCALE GENOMIC DNA]</scope>
    <source>
        <strain evidence="10">FDAARGOS_361</strain>
    </source>
</reference>
<dbReference type="VEuPathDB" id="TriTrypDB:LDHU3_34.2030"/>
<dbReference type="CDD" id="cd18791">
    <property type="entry name" value="SF2_C_RHA"/>
    <property type="match status" value="1"/>
</dbReference>
<evidence type="ECO:0000259" key="7">
    <source>
        <dbReference type="PROSITE" id="PS51192"/>
    </source>
</evidence>
<dbReference type="SMART" id="SM00490">
    <property type="entry name" value="HELICc"/>
    <property type="match status" value="1"/>
</dbReference>
<feature type="region of interest" description="Disordered" evidence="6">
    <location>
        <begin position="561"/>
        <end position="592"/>
    </location>
</feature>
<dbReference type="SMART" id="SM00847">
    <property type="entry name" value="HA2"/>
    <property type="match status" value="1"/>
</dbReference>
<dbReference type="FunFam" id="3.40.50.300:FF:000500">
    <property type="entry name" value="ATP-dependent RNA helicase DHX29"/>
    <property type="match status" value="1"/>
</dbReference>
<evidence type="ECO:0000313" key="9">
    <source>
        <dbReference type="EMBL" id="TPP40042.1"/>
    </source>
</evidence>
<feature type="compositionally biased region" description="Basic and acidic residues" evidence="6">
    <location>
        <begin position="1172"/>
        <end position="1184"/>
    </location>
</feature>
<dbReference type="VEuPathDB" id="TriTrypDB:LdBPK_341290.1"/>
<dbReference type="InterPro" id="IPR002464">
    <property type="entry name" value="DNA/RNA_helicase_DEAH_CS"/>
</dbReference>
<dbReference type="GO" id="GO:0003723">
    <property type="term" value="F:RNA binding"/>
    <property type="evidence" value="ECO:0007669"/>
    <property type="project" value="TreeGrafter"/>
</dbReference>
<dbReference type="VEuPathDB" id="TriTrypDB:LDHU3_34.2020"/>
<evidence type="ECO:0000256" key="3">
    <source>
        <dbReference type="ARBA" id="ARBA00022801"/>
    </source>
</evidence>
<accession>A0A504WTK2</accession>
<dbReference type="Proteomes" id="UP000318447">
    <property type="component" value="Unassembled WGS sequence"/>
</dbReference>
<dbReference type="GO" id="GO:0016787">
    <property type="term" value="F:hydrolase activity"/>
    <property type="evidence" value="ECO:0007669"/>
    <property type="project" value="UniProtKB-KW"/>
</dbReference>
<dbReference type="Pfam" id="PF26536">
    <property type="entry name" value="DSRM_REH2"/>
    <property type="match status" value="1"/>
</dbReference>
<dbReference type="InterPro" id="IPR014001">
    <property type="entry name" value="Helicase_ATP-bd"/>
</dbReference>
<dbReference type="InterPro" id="IPR007502">
    <property type="entry name" value="Helicase-assoc_dom"/>
</dbReference>
<feature type="region of interest" description="Disordered" evidence="6">
    <location>
        <begin position="325"/>
        <end position="454"/>
    </location>
</feature>
<dbReference type="InterPro" id="IPR027417">
    <property type="entry name" value="P-loop_NTPase"/>
</dbReference>
<dbReference type="VEuPathDB" id="TriTrypDB:LdCL_340018900"/>
<dbReference type="GO" id="GO:0003724">
    <property type="term" value="F:RNA helicase activity"/>
    <property type="evidence" value="ECO:0007669"/>
    <property type="project" value="UniProtKB-EC"/>
</dbReference>
<comment type="catalytic activity">
    <reaction evidence="5">
        <text>ATP + H2O = ADP + phosphate + H(+)</text>
        <dbReference type="Rhea" id="RHEA:13065"/>
        <dbReference type="ChEBI" id="CHEBI:15377"/>
        <dbReference type="ChEBI" id="CHEBI:15378"/>
        <dbReference type="ChEBI" id="CHEBI:30616"/>
        <dbReference type="ChEBI" id="CHEBI:43474"/>
        <dbReference type="ChEBI" id="CHEBI:456216"/>
        <dbReference type="EC" id="3.6.4.13"/>
    </reaction>
</comment>
<dbReference type="EC" id="3.6.4.13" evidence="1"/>
<dbReference type="Pfam" id="PF00271">
    <property type="entry name" value="Helicase_C"/>
    <property type="match status" value="1"/>
</dbReference>
<feature type="compositionally biased region" description="Low complexity" evidence="6">
    <location>
        <begin position="1658"/>
        <end position="1668"/>
    </location>
</feature>
<evidence type="ECO:0000259" key="8">
    <source>
        <dbReference type="PROSITE" id="PS51194"/>
    </source>
</evidence>
<feature type="compositionally biased region" description="Polar residues" evidence="6">
    <location>
        <begin position="408"/>
        <end position="420"/>
    </location>
</feature>
<protein>
    <recommendedName>
        <fullName evidence="1">RNA helicase</fullName>
        <ecNumber evidence="1">3.6.4.13</ecNumber>
    </recommendedName>
</protein>
<dbReference type="Gene3D" id="3.40.50.300">
    <property type="entry name" value="P-loop containing nucleotide triphosphate hydrolases"/>
    <property type="match status" value="2"/>
</dbReference>
<evidence type="ECO:0000313" key="10">
    <source>
        <dbReference type="Proteomes" id="UP000318447"/>
    </source>
</evidence>
<dbReference type="PROSITE" id="PS51192">
    <property type="entry name" value="HELICASE_ATP_BIND_1"/>
    <property type="match status" value="1"/>
</dbReference>
<feature type="region of interest" description="Disordered" evidence="6">
    <location>
        <begin position="1171"/>
        <end position="1192"/>
    </location>
</feature>
<dbReference type="PANTHER" id="PTHR18934:SF235">
    <property type="entry name" value="DEAH-BOX RNA HELICASE, PUTATIVE-RELATED"/>
    <property type="match status" value="1"/>
</dbReference>
<feature type="domain" description="Helicase ATP-binding" evidence="7">
    <location>
        <begin position="971"/>
        <end position="1136"/>
    </location>
</feature>
<dbReference type="VEuPathDB" id="TriTrypDB:LdBPK_341280.1"/>
<evidence type="ECO:0000256" key="5">
    <source>
        <dbReference type="ARBA" id="ARBA00047984"/>
    </source>
</evidence>
<dbReference type="Gene3D" id="1.20.120.1080">
    <property type="match status" value="1"/>
</dbReference>
<feature type="region of interest" description="Disordered" evidence="6">
    <location>
        <begin position="721"/>
        <end position="756"/>
    </location>
</feature>
<proteinExistence type="predicted"/>
<organism evidence="9 10">
    <name type="scientific">Leishmania donovani</name>
    <dbReference type="NCBI Taxonomy" id="5661"/>
    <lineage>
        <taxon>Eukaryota</taxon>
        <taxon>Discoba</taxon>
        <taxon>Euglenozoa</taxon>
        <taxon>Kinetoplastea</taxon>
        <taxon>Metakinetoplastina</taxon>
        <taxon>Trypanosomatida</taxon>
        <taxon>Trypanosomatidae</taxon>
        <taxon>Leishmaniinae</taxon>
        <taxon>Leishmania</taxon>
    </lineage>
</organism>
<dbReference type="VEuPathDB" id="TriTrypDB:LDHU3_34.2010"/>
<keyword evidence="4" id="KW-0067">ATP-binding</keyword>
<dbReference type="EMBL" id="RHLC01000004">
    <property type="protein sequence ID" value="TPP40042.1"/>
    <property type="molecule type" value="Genomic_DNA"/>
</dbReference>
<feature type="region of interest" description="Disordered" evidence="6">
    <location>
        <begin position="2137"/>
        <end position="2168"/>
    </location>
</feature>
<evidence type="ECO:0000256" key="1">
    <source>
        <dbReference type="ARBA" id="ARBA00012552"/>
    </source>
</evidence>
<dbReference type="InterPro" id="IPR058737">
    <property type="entry name" value="DSRM_REH2"/>
</dbReference>
<feature type="compositionally biased region" description="Polar residues" evidence="6">
    <location>
        <begin position="325"/>
        <end position="345"/>
    </location>
</feature>
<feature type="region of interest" description="Disordered" evidence="6">
    <location>
        <begin position="28"/>
        <end position="88"/>
    </location>
</feature>
<feature type="compositionally biased region" description="Low complexity" evidence="6">
    <location>
        <begin position="2138"/>
        <end position="2149"/>
    </location>
</feature>
<gene>
    <name evidence="9" type="ORF">CGC21_25980</name>
</gene>
<dbReference type="VEuPathDB" id="TriTrypDB:LdCL_340018800"/>
<evidence type="ECO:0000256" key="4">
    <source>
        <dbReference type="ARBA" id="ARBA00022840"/>
    </source>
</evidence>
<dbReference type="InterPro" id="IPR011545">
    <property type="entry name" value="DEAD/DEAH_box_helicase_dom"/>
</dbReference>
<feature type="region of interest" description="Disordered" evidence="6">
    <location>
        <begin position="1610"/>
        <end position="1668"/>
    </location>
</feature>
<dbReference type="SUPFAM" id="SSF52540">
    <property type="entry name" value="P-loop containing nucleoside triphosphate hydrolases"/>
    <property type="match status" value="1"/>
</dbReference>
<sequence length="2543" mass="275846">MRAFPLYNSSLRRRSCGGLAAAAQVISTSSHPVSASQRHSTSLPSSFPYAESEAIHDGNRKGSAPGGEDATASVSASPAERAETPNADVDAAAKRLEARDAVIREILSRDKVLFELKRQHELSMLRVEQNQARVLKDQEDRGMYYEQNSNVHTFDTISVGLYSQRSTLYHTMSAERLRNLKVFLMVFSTVVTCAYLYYRYMINPDWAYVERPMNMLGSRVMAVREQRWKHLTEAQRLDALCKEKGQPHPTVGLWHLRTVDIGNLCSSCSQRWCWNGARVSQQQSFISFLIIGCAALQKSRMRFHRFAGIAPASPPSLLHRLGTVESSNTQGQQPTLPVSSAQRASRSLPMPFSSTESEAPAALGSPTPVPRRGSGDSLDNSAAASEPSRASNSQQRHPNGSAEAHSSGDPQAQQSTSSAIRRQKVPMVQLQSDRRGRLRKPSASRMRSLPGGNLADAAGVSPLAVDRGAEERVVAMLRSDHQQADPDAEFVMPEPSMRHVPHSQLLRCVLELPLNGRCHGEDTAEKEVFAIGQSRKAKVARALCFMHAEQLLDHYMSTRATPLSSRTGASPAPPPLEERALPPRPKTPKPHDYRSWDEYVDASAAYVQALAARVRQEACTREEVPRSGHPVADRATELLRRHPKRYCRPTVLHELNGSIRDASSLMTVAHLEKTVFVATLALDPQTGLTATGVAKNTKTAKRQCAAHALCILRLLQEDAEGRQGADGTGRSRRRGAQKGTRSKKDVSHHPSAPLESVLRQMQPAYRKLVQYHHLLFGKASLTPQTTFTKQSSTTSGSTSTTVYRCHLTLNGLSCDGTGINRFEAERAAMETAMANLMLYDKRIQAVQAFVNAHPSISPESIPSAALPAELVVELQTQLRPVTEQQAATEGATGRSGCDDGSDSAGDCGDRARGMSERTLLRLSERAFATDPSYAAQMLHDILHLRRDPVYLTQFHPRRSTLAMATVKAQVLDAVQRHRVAVVCGTTGCGKTTQVPQYILDYEIEHGRGGSCNILVTQPRRLSAFSVAERIAQERLSTVGKDVGYAVRLDSRPGRHITVCTTGVLLQIFSTHPDLEHVSHLIIDEVHERDINCDVILALVKQLLTRNSRLRVVLMSATMQADVFARYFDADTPVVQVEGAVYPVAIRYLEDIASEAATAQFYSPAFDAVSSREQGHQVEQQEKTPTKSVSLAMPTTTASQRVNRRKLLKTDYNLVAYLVHRAVQVDLQNNTEGKSILVFLPGWKELTSAMAAIKEYQGPYALSAAESRLHIILLHSTVDSAKQRECFMPAPSGTVKVVLATNIAESGITIDDVAVVIDTGLIKTTTWESRPTATYHQHVTTGTGASSSSGSPTFAHVPLDKVAVNCGAGGGSGGDAVAPAPVFSTQLTLGYASQANCTQRKGRAGRTQGGVCYRLFTKELWESLPAFPEADIHRVPLMQVLLKLLSLGHANPKETLQTFLEPPSNTNVDASMEVLRGIGAIGKKDRLTPLGEYLALLPCDPRIGKMILVGTVLRCLDSVLTVAACTDVCPYATSRDVAAEARKKRYLLSCGSQSDHISFLNAYNAFCANGEKDDFAALNLLHTGNLRVISKYKVQYRDILRHAGLISPQDEFGRDSERVDSTDAVPCPEHGHLGNDGGTVEDTAIHSEGGKATASAVDSSAQGAPASGSAPLSYPGTLCVDTNALSRHSFDVALVKACVCAALFPNVALLRPPSKALSSMQRLRAARKVELRTKHFASIKPAKDSVCRRVDGSRGDEVPDRDEVLSQLTLDSRAATADSATSSTSPDRPVPALFYVFQDVFGLREPRRDFLTSLSAVSLWALLLFGASESTTEYNAELSICVVDGWIALHIDRATYALVTQLRQSLFECLRGKYNNPQDPRNNSALETVTAVCRRLLKAPVLEMAAAKSPDTAGSAAAGRQQSPWQLVDMGSIVDPLVHLRHGDFGDGRAAAPHWPNMSAASARHNAPATPSTAASPYICLSTQCDGLYRVGALPHRFASISEQSVYTRAAEQLRFITPPPNLMPGVGERATSSDTAAPCKRVGNDVDPLLPHVCTSAQPLHPFPSIEYFEAARRAALVQAERRAKAHRWSSTEPTMGSGEAAATASVLLNGLVPSGSLLAQRTYRHDYEGHRCKEHMGATAAAPPGDAAEQTVGSLLKDSPKTPPPSPQLIFPSPVLLRAVAQLVLTLQASASTSAARFTLAQYRDVQLLPWRRSLHEAKEPAASSAPRRFHEAVVVSVLPQVVADSIVPGAVLCERLSTTNEAPRAQTALVRYAAVCADAFERWVPPIGKRDASPPPTPSTASCVPETFLYEEESAWMTDGIFYPLFSLPLKPLAEPAVVAGGNAPAGENNSSGQSTANVTFVKTSAFLFLSFLVHRSWCAHVHSAVTQAMAAHQLPSKIKQRAGSLGLTFTGTHVTRLPPVHEVRRSPQYEWRSALVYRVHGEREAERAASNAVCRIEGDEGVRGAALAIGIAAESLLCGPALWQLTVLVVNRNAQLQWCMHRTSLATCVGADSAATSLPHDAHKDILEGSGTLDDLLQRL</sequence>
<dbReference type="VEuPathDB" id="TriTrypDB:LdBPK_341300.1"/>
<dbReference type="PANTHER" id="PTHR18934">
    <property type="entry name" value="ATP-DEPENDENT RNA HELICASE"/>
    <property type="match status" value="1"/>
</dbReference>
<feature type="region of interest" description="Disordered" evidence="6">
    <location>
        <begin position="884"/>
        <end position="910"/>
    </location>
</feature>
<dbReference type="SMART" id="SM00487">
    <property type="entry name" value="DEXDc"/>
    <property type="match status" value="1"/>
</dbReference>
<evidence type="ECO:0000256" key="6">
    <source>
        <dbReference type="SAM" id="MobiDB-lite"/>
    </source>
</evidence>
<dbReference type="Pfam" id="PF00270">
    <property type="entry name" value="DEAD"/>
    <property type="match status" value="1"/>
</dbReference>
<comment type="caution">
    <text evidence="9">The sequence shown here is derived from an EMBL/GenBank/DDBJ whole genome shotgun (WGS) entry which is preliminary data.</text>
</comment>
<dbReference type="CDD" id="cd17917">
    <property type="entry name" value="DEXHc_RHA-like"/>
    <property type="match status" value="1"/>
</dbReference>